<dbReference type="InterPro" id="IPR001173">
    <property type="entry name" value="Glyco_trans_2-like"/>
</dbReference>
<dbReference type="Proteomes" id="UP000239485">
    <property type="component" value="Unassembled WGS sequence"/>
</dbReference>
<evidence type="ECO:0000313" key="3">
    <source>
        <dbReference type="Proteomes" id="UP000239485"/>
    </source>
</evidence>
<protein>
    <submittedName>
        <fullName evidence="2">Glycosyl transferase family 2</fullName>
    </submittedName>
</protein>
<dbReference type="RefSeq" id="WP_245886661.1">
    <property type="nucleotide sequence ID" value="NZ_PTJD01000006.1"/>
</dbReference>
<keyword evidence="2" id="KW-0808">Transferase</keyword>
<dbReference type="InterPro" id="IPR029044">
    <property type="entry name" value="Nucleotide-diphossugar_trans"/>
</dbReference>
<comment type="caution">
    <text evidence="2">The sequence shown here is derived from an EMBL/GenBank/DDBJ whole genome shotgun (WGS) entry which is preliminary data.</text>
</comment>
<dbReference type="Pfam" id="PF00535">
    <property type="entry name" value="Glycos_transf_2"/>
    <property type="match status" value="1"/>
</dbReference>
<sequence>MRSAHRLRALCRGWTRAGALLSAALTVHSARNARLLRTPADAPPECAEAVSVLLPVRDEAARVTPCLRALLAQTGVPRMEVLVCDDGSTDGTAAVVLAVAAGDPRVRLLRGAPPPPGWLGKPHACAQLAAAAGGDVLAFVDADVVCAPHALAAAVHLLRGGDGGRPLDLVSPYPRQVAATAAERLVQPLLQWSWLTTLPLRTAETSRRPSLSAANGQLLLVDAAAYRRAGGHAAVAGEVLDDIALVRAVKAAGGRGGMADGTDLATCRMYTGWAELRHGYGKSLWSAFGSPAGSAAAAALLATAYVVPPLAALAGSRAGALGYAAAVAGRALTARRTGARVLPDVLAHPVSVALLLGLLADSWVGRARGTLSWRGRALG</sequence>
<reference evidence="2 3" key="1">
    <citation type="submission" date="2018-02" db="EMBL/GenBank/DDBJ databases">
        <title>Genomic Encyclopedia of Archaeal and Bacterial Type Strains, Phase II (KMG-II): from individual species to whole genera.</title>
        <authorList>
            <person name="Goeker M."/>
        </authorList>
    </citation>
    <scope>NUCLEOTIDE SEQUENCE [LARGE SCALE GENOMIC DNA]</scope>
    <source>
        <strain evidence="2 3">DSM 22857</strain>
    </source>
</reference>
<dbReference type="PANTHER" id="PTHR43646:SF3">
    <property type="entry name" value="SLR1566 PROTEIN"/>
    <property type="match status" value="1"/>
</dbReference>
<dbReference type="AlphaFoldDB" id="A0A2S6IM22"/>
<dbReference type="Gene3D" id="3.90.550.10">
    <property type="entry name" value="Spore Coat Polysaccharide Biosynthesis Protein SpsA, Chain A"/>
    <property type="match status" value="1"/>
</dbReference>
<evidence type="ECO:0000313" key="2">
    <source>
        <dbReference type="EMBL" id="PPK95269.1"/>
    </source>
</evidence>
<organism evidence="2 3">
    <name type="scientific">Kineococcus xinjiangensis</name>
    <dbReference type="NCBI Taxonomy" id="512762"/>
    <lineage>
        <taxon>Bacteria</taxon>
        <taxon>Bacillati</taxon>
        <taxon>Actinomycetota</taxon>
        <taxon>Actinomycetes</taxon>
        <taxon>Kineosporiales</taxon>
        <taxon>Kineosporiaceae</taxon>
        <taxon>Kineococcus</taxon>
    </lineage>
</organism>
<name>A0A2S6IM22_9ACTN</name>
<dbReference type="CDD" id="cd00761">
    <property type="entry name" value="Glyco_tranf_GTA_type"/>
    <property type="match status" value="1"/>
</dbReference>
<proteinExistence type="predicted"/>
<accession>A0A2S6IM22</accession>
<dbReference type="PANTHER" id="PTHR43646">
    <property type="entry name" value="GLYCOSYLTRANSFERASE"/>
    <property type="match status" value="1"/>
</dbReference>
<evidence type="ECO:0000259" key="1">
    <source>
        <dbReference type="Pfam" id="PF00535"/>
    </source>
</evidence>
<dbReference type="GO" id="GO:0016740">
    <property type="term" value="F:transferase activity"/>
    <property type="evidence" value="ECO:0007669"/>
    <property type="project" value="UniProtKB-KW"/>
</dbReference>
<feature type="domain" description="Glycosyltransferase 2-like" evidence="1">
    <location>
        <begin position="51"/>
        <end position="158"/>
    </location>
</feature>
<dbReference type="EMBL" id="PTJD01000006">
    <property type="protein sequence ID" value="PPK95269.1"/>
    <property type="molecule type" value="Genomic_DNA"/>
</dbReference>
<dbReference type="SUPFAM" id="SSF53448">
    <property type="entry name" value="Nucleotide-diphospho-sugar transferases"/>
    <property type="match status" value="1"/>
</dbReference>
<keyword evidence="3" id="KW-1185">Reference proteome</keyword>
<gene>
    <name evidence="2" type="ORF">CLV92_10690</name>
</gene>